<sequence length="455" mass="49167">MHGSLNQRDLLRAELSQRDESGFETSGVRVQIERLGGLNSLDPAGADGLLAELDDLPRSAEWPFVEPEGLDEIRAAGDWPEPVPFDLDDGYAEKINRAWTGRIAGNMLGKPVESGDEWTPKAIRTFLEANAAWPLVDYFPAMTDTGAEHPDYRENWVESTAGRVDGSSRDDDVDYTILNLHVLRRVGPAFSTGDVATAWLTMLPFLQTYTAERATIRNLIKGIAPGGAARHRNPYREWIGAAIRADIFGYCCPGDPGRAAELAYRDAVLSHTANGVYGEMWCAALIAASFTAPSAAAALQTSLQVVPTGSRLSKAIRDTIAWHAEGLTWQQTRDRIEEAFGHYGWVHTINNAAVLAAGLLYGDGSFDQSIGLTVCGGWDTDSNGGTAGSVAGILAQRIDDHWVAPLHDHVRSAVFGYDGTSIGWLADQTVQVARSLRAGSSEPIDPAPGIPLDSW</sequence>
<name>A0A516PXW2_9ACTN</name>
<dbReference type="RefSeq" id="WP_143985969.1">
    <property type="nucleotide sequence ID" value="NZ_CP041692.1"/>
</dbReference>
<dbReference type="InterPro" id="IPR005502">
    <property type="entry name" value="Ribosyl_crysJ1"/>
</dbReference>
<dbReference type="KEGG" id="mik:FOE78_08920"/>
<keyword evidence="2" id="KW-1185">Reference proteome</keyword>
<evidence type="ECO:0000313" key="1">
    <source>
        <dbReference type="EMBL" id="QDP96003.1"/>
    </source>
</evidence>
<dbReference type="OrthoDB" id="9814159at2"/>
<dbReference type="GO" id="GO:0016787">
    <property type="term" value="F:hydrolase activity"/>
    <property type="evidence" value="ECO:0007669"/>
    <property type="project" value="UniProtKB-KW"/>
</dbReference>
<gene>
    <name evidence="1" type="ORF">FOE78_08920</name>
</gene>
<keyword evidence="1" id="KW-0378">Hydrolase</keyword>
<proteinExistence type="predicted"/>
<protein>
    <submittedName>
        <fullName evidence="1">ADP-ribosylglycohydrolase family protein</fullName>
    </submittedName>
</protein>
<dbReference type="Proteomes" id="UP000319263">
    <property type="component" value="Chromosome"/>
</dbReference>
<dbReference type="EMBL" id="CP041692">
    <property type="protein sequence ID" value="QDP96003.1"/>
    <property type="molecule type" value="Genomic_DNA"/>
</dbReference>
<accession>A0A516PXW2</accession>
<evidence type="ECO:0000313" key="2">
    <source>
        <dbReference type="Proteomes" id="UP000319263"/>
    </source>
</evidence>
<dbReference type="Gene3D" id="1.10.4080.10">
    <property type="entry name" value="ADP-ribosylation/Crystallin J1"/>
    <property type="match status" value="1"/>
</dbReference>
<dbReference type="AlphaFoldDB" id="A0A516PXW2"/>
<dbReference type="SUPFAM" id="SSF101478">
    <property type="entry name" value="ADP-ribosylglycohydrolase"/>
    <property type="match status" value="1"/>
</dbReference>
<organism evidence="1 2">
    <name type="scientific">Microlunatus elymi</name>
    <dbReference type="NCBI Taxonomy" id="2596828"/>
    <lineage>
        <taxon>Bacteria</taxon>
        <taxon>Bacillati</taxon>
        <taxon>Actinomycetota</taxon>
        <taxon>Actinomycetes</taxon>
        <taxon>Propionibacteriales</taxon>
        <taxon>Propionibacteriaceae</taxon>
        <taxon>Microlunatus</taxon>
    </lineage>
</organism>
<dbReference type="Pfam" id="PF03747">
    <property type="entry name" value="ADP_ribosyl_GH"/>
    <property type="match status" value="1"/>
</dbReference>
<dbReference type="InterPro" id="IPR036705">
    <property type="entry name" value="Ribosyl_crysJ1_sf"/>
</dbReference>
<reference evidence="1 2" key="1">
    <citation type="submission" date="2019-07" db="EMBL/GenBank/DDBJ databases">
        <title>Microlunatus dokdonensis sp. nov. isolated from the rhizospheric soil of the wild plant Elymus tsukushiensis.</title>
        <authorList>
            <person name="Ghim S.-Y."/>
            <person name="Hwang Y.-J."/>
            <person name="Son J.-S."/>
            <person name="Shin J.-H."/>
        </authorList>
    </citation>
    <scope>NUCLEOTIDE SEQUENCE [LARGE SCALE GENOMIC DNA]</scope>
    <source>
        <strain evidence="1 2">KUDC0627</strain>
    </source>
</reference>